<dbReference type="AlphaFoldDB" id="A0A7H9AP73"/>
<proteinExistence type="predicted"/>
<dbReference type="InterPro" id="IPR048136">
    <property type="entry name" value="STM3941-like"/>
</dbReference>
<evidence type="ECO:0000313" key="3">
    <source>
        <dbReference type="Proteomes" id="UP000509302"/>
    </source>
</evidence>
<gene>
    <name evidence="2" type="ORF">HYG79_06780</name>
</gene>
<organism evidence="2 3">
    <name type="scientific">Costertonia aggregata</name>
    <dbReference type="NCBI Taxonomy" id="343403"/>
    <lineage>
        <taxon>Bacteria</taxon>
        <taxon>Pseudomonadati</taxon>
        <taxon>Bacteroidota</taxon>
        <taxon>Flavobacteriia</taxon>
        <taxon>Flavobacteriales</taxon>
        <taxon>Flavobacteriaceae</taxon>
        <taxon>Costertonia</taxon>
    </lineage>
</organism>
<keyword evidence="3" id="KW-1185">Reference proteome</keyword>
<dbReference type="RefSeq" id="WP_179241355.1">
    <property type="nucleotide sequence ID" value="NZ_CP058595.1"/>
</dbReference>
<name>A0A7H9AP73_9FLAO</name>
<feature type="transmembrane region" description="Helical" evidence="1">
    <location>
        <begin position="46"/>
        <end position="68"/>
    </location>
</feature>
<dbReference type="EMBL" id="CP058595">
    <property type="protein sequence ID" value="QLG45065.1"/>
    <property type="molecule type" value="Genomic_DNA"/>
</dbReference>
<keyword evidence="1" id="KW-0472">Membrane</keyword>
<accession>A0A7H9AP73</accession>
<dbReference type="KEGG" id="cagg:HYG79_06780"/>
<keyword evidence="1" id="KW-1133">Transmembrane helix</keyword>
<dbReference type="NCBIfam" id="NF041635">
    <property type="entry name" value="STM3941_fam"/>
    <property type="match status" value="1"/>
</dbReference>
<protein>
    <submittedName>
        <fullName evidence="2">Uncharacterized protein</fullName>
    </submittedName>
</protein>
<evidence type="ECO:0000256" key="1">
    <source>
        <dbReference type="SAM" id="Phobius"/>
    </source>
</evidence>
<dbReference type="Proteomes" id="UP000509302">
    <property type="component" value="Chromosome"/>
</dbReference>
<sequence>MKKNNIEVPLSKAKMSFIILGCLLFVALGVFMLLNAEEMQTRKFSPIWIIGFGGVAAVFFGGICIAVIKKIFDKKPGLKIDEKGIWDNSSGVSAGLVEWVDIVGFRKISVSGTRFLLIDVHNPEKYLGNVKGALKRQAMKANLRKYGTPISISSNGLSIRFKNLEELMVRSFETYQK</sequence>
<evidence type="ECO:0000313" key="2">
    <source>
        <dbReference type="EMBL" id="QLG45065.1"/>
    </source>
</evidence>
<keyword evidence="1" id="KW-0812">Transmembrane</keyword>
<reference evidence="2 3" key="1">
    <citation type="journal article" date="2006" name="Int. J. Syst. Evol. Microbiol.">
        <title>Costertonia aggregata gen. nov., sp. nov., a mesophilic marine bacterium of the family Flavobacteriaceae, isolated from a mature biofilm.</title>
        <authorList>
            <person name="Kwon K.K."/>
            <person name="Lee Y.K."/>
            <person name="Lee H.K."/>
        </authorList>
    </citation>
    <scope>NUCLEOTIDE SEQUENCE [LARGE SCALE GENOMIC DNA]</scope>
    <source>
        <strain evidence="2 3">KCCM 42265</strain>
    </source>
</reference>